<keyword evidence="4" id="KW-1185">Reference proteome</keyword>
<dbReference type="PANTHER" id="PTHR48229">
    <property type="entry name" value="CAIB/BAIF FAMILY ENZYME (AFU_ORTHOLOGUE AFUA_1G05360)-RELATED"/>
    <property type="match status" value="1"/>
</dbReference>
<dbReference type="AlphaFoldDB" id="A0A0D2H6D2"/>
<protein>
    <submittedName>
        <fullName evidence="3">Uncharacterized protein</fullName>
    </submittedName>
</protein>
<dbReference type="STRING" id="1442368.A0A0D2H6D2"/>
<dbReference type="InterPro" id="IPR052985">
    <property type="entry name" value="CoA-trans_III_biosynth/detox"/>
</dbReference>
<proteinExistence type="inferred from homology"/>
<dbReference type="Gene3D" id="3.40.50.10540">
    <property type="entry name" value="Crotonobetainyl-coa:carnitine coa-transferase, domain 1"/>
    <property type="match status" value="1"/>
</dbReference>
<dbReference type="PANTHER" id="PTHR48229:SF2">
    <property type="entry name" value="CAIB_BAIF FAMILY PROTEIN"/>
    <property type="match status" value="1"/>
</dbReference>
<dbReference type="InterPro" id="IPR023606">
    <property type="entry name" value="CoA-Trfase_III_dom_1_sf"/>
</dbReference>
<name>A0A0D2H6D2_9EURO</name>
<dbReference type="OrthoDB" id="2308815at2759"/>
<feature type="region of interest" description="Disordered" evidence="2">
    <location>
        <begin position="239"/>
        <end position="261"/>
    </location>
</feature>
<gene>
    <name evidence="3" type="ORF">Z517_06834</name>
</gene>
<dbReference type="RefSeq" id="XP_013284027.1">
    <property type="nucleotide sequence ID" value="XM_013428573.1"/>
</dbReference>
<dbReference type="GO" id="GO:0003824">
    <property type="term" value="F:catalytic activity"/>
    <property type="evidence" value="ECO:0007669"/>
    <property type="project" value="InterPro"/>
</dbReference>
<dbReference type="VEuPathDB" id="FungiDB:Z517_06834"/>
<dbReference type="Proteomes" id="UP000053029">
    <property type="component" value="Unassembled WGS sequence"/>
</dbReference>
<dbReference type="HOGENOM" id="CLU_021588_1_0_1"/>
<dbReference type="GeneID" id="25306324"/>
<accession>A0A0D2H6D2</accession>
<evidence type="ECO:0000313" key="3">
    <source>
        <dbReference type="EMBL" id="KIW80219.1"/>
    </source>
</evidence>
<dbReference type="InterPro" id="IPR003673">
    <property type="entry name" value="CoA-Trfase_fam_III"/>
</dbReference>
<sequence length="569" mass="63398">MSYSVPEETRKVLVEGILKNPLISNDLPREIENLKDKVIFTGTDEPLIPINWRFAESIASLKAFEALMLSALTSRKYGHQPSKITINTNHASLFIMSSVITQILDKDGAPRPFSPFHAESGKLFPSTDIHNSVNMYRQLSSNIYKAKDGKYFHTHGDLNPDFTLKGLGLPLKGNEGEDFDTAVSRFRAAVSKFTSDELDELMNVQLRQAGTVVLSPEEYFASEHGKVNATKGLFEIKRDPGSAQPASWWPENESKPSSPKRPLAGLKVVDLTRIIAAPTMSRGLAELGASVMRVTTSTEPDLSAVHQDLNWGKWNCDLDLRKVEDKERLVALIKEADVVLDGYRPGVMERLGFSRQAVFDMVKDRAYGIIHLRENCYGWQGPWAERSGWQQISDACCGVSWQYGKAMGHDEPVTPVFPNSDYCTGVAGTTAVLQALLKRAEEGGSYGVDTALNYYSQWLVCSVGTYPEDVWSKVYSRHGSPVFRNYDNMPRLLPSMLKLLHTHDASELFKPSFFRAQKSHILDTTFVVVRPIAQYEPAVTELGFDIGTRGNGTDAPLWPKDLNVEVVST</sequence>
<dbReference type="Pfam" id="PF02515">
    <property type="entry name" value="CoA_transf_3"/>
    <property type="match status" value="1"/>
</dbReference>
<reference evidence="3 4" key="1">
    <citation type="submission" date="2015-01" db="EMBL/GenBank/DDBJ databases">
        <title>The Genome Sequence of Fonsecaea pedrosoi CBS 271.37.</title>
        <authorList>
            <consortium name="The Broad Institute Genomics Platform"/>
            <person name="Cuomo C."/>
            <person name="de Hoog S."/>
            <person name="Gorbushina A."/>
            <person name="Stielow B."/>
            <person name="Teixiera M."/>
            <person name="Abouelleil A."/>
            <person name="Chapman S.B."/>
            <person name="Priest M."/>
            <person name="Young S.K."/>
            <person name="Wortman J."/>
            <person name="Nusbaum C."/>
            <person name="Birren B."/>
        </authorList>
    </citation>
    <scope>NUCLEOTIDE SEQUENCE [LARGE SCALE GENOMIC DNA]</scope>
    <source>
        <strain evidence="3 4">CBS 271.37</strain>
    </source>
</reference>
<evidence type="ECO:0000256" key="1">
    <source>
        <dbReference type="ARBA" id="ARBA00008383"/>
    </source>
</evidence>
<organism evidence="3 4">
    <name type="scientific">Fonsecaea pedrosoi CBS 271.37</name>
    <dbReference type="NCBI Taxonomy" id="1442368"/>
    <lineage>
        <taxon>Eukaryota</taxon>
        <taxon>Fungi</taxon>
        <taxon>Dikarya</taxon>
        <taxon>Ascomycota</taxon>
        <taxon>Pezizomycotina</taxon>
        <taxon>Eurotiomycetes</taxon>
        <taxon>Chaetothyriomycetidae</taxon>
        <taxon>Chaetothyriales</taxon>
        <taxon>Herpotrichiellaceae</taxon>
        <taxon>Fonsecaea</taxon>
    </lineage>
</organism>
<dbReference type="EMBL" id="KN846972">
    <property type="protein sequence ID" value="KIW80219.1"/>
    <property type="molecule type" value="Genomic_DNA"/>
</dbReference>
<evidence type="ECO:0000256" key="2">
    <source>
        <dbReference type="SAM" id="MobiDB-lite"/>
    </source>
</evidence>
<comment type="similarity">
    <text evidence="1">Belongs to the CoA-transferase III family.</text>
</comment>
<evidence type="ECO:0000313" key="4">
    <source>
        <dbReference type="Proteomes" id="UP000053029"/>
    </source>
</evidence>
<dbReference type="SUPFAM" id="SSF89796">
    <property type="entry name" value="CoA-transferase family III (CaiB/BaiF)"/>
    <property type="match status" value="2"/>
</dbReference>